<evidence type="ECO:0000259" key="2">
    <source>
        <dbReference type="Pfam" id="PF20153"/>
    </source>
</evidence>
<dbReference type="AlphaFoldDB" id="A0A2R6NPP2"/>
<keyword evidence="1" id="KW-1133">Transmembrane helix</keyword>
<protein>
    <recommendedName>
        <fullName evidence="2">DUF6535 domain-containing protein</fullName>
    </recommendedName>
</protein>
<feature type="transmembrane region" description="Helical" evidence="1">
    <location>
        <begin position="169"/>
        <end position="196"/>
    </location>
</feature>
<sequence length="779" mass="87863">MLIQTNAPIQHTGWTSLEKTIHDLDEAKMKDCKDDIDTLLIFAGLFSAVITAFLVESYRNLQRDNKVVMVDLLRQISAQTRGYTTTTGFINATATVAVSDPSLPFEASHDDIRVNVLWFSSLIFDLSAASFGMLVKQWLREYMAGDHTSPRVRLRIRQYRNPSLARWKVFQIAAILPLMLQLALGLFFVGLCFFTWSVNRHVAYTSIPLVGVWALLFLSATVAPALSPRCPYKTAFTRRGMKTLRKLLFRIAPGRVLSSLSSMLHWKTVKPLSSRPSNEKDLEESTSGNCDVTSVMFEEEDAIQDDGDDISLLTTLDEMLLDDNLLFTSITQALRQMQADPFDTIKFIFGAVGRRIHEDFPLETTSLPNLQRKLTKSVWHNSVDITAEVIKTHLDQPGRDSHWPDWMSHALTFLFSLCEHTLTEEAEHAILMCLSSRTDPVIRNGAIRIIASHAGDKVRYGHILRQLRGVLAQMPISDDRREILLSIAPQRLGYVPERLVDLVRESSSMDDLELSALLVLLIDCTRTQFGKNEWALGTREALCALMSSSIPIGSEKSFVALVSELMCIKASMWGVVRYVVSVEEKARSVGPTARRIIGLAFTNGSVIVRGQMLEHLTKLMLTYTEGKLDNTAKFNPLNPIRACLLSMHLVDEVPGQLFSDEDDIRSKWRSLWSSLGDAVKRYGTLSKNASEDDHQLAINCLLSIQATDAANGTSKDESDCQDYWRWLDGFKVEDSLFPDELIIALRFFIPTKEYGRFRRVRRLDDSKSDVGTDPRTRLD</sequence>
<evidence type="ECO:0000313" key="4">
    <source>
        <dbReference type="Proteomes" id="UP000186601"/>
    </source>
</evidence>
<dbReference type="Proteomes" id="UP000186601">
    <property type="component" value="Unassembled WGS sequence"/>
</dbReference>
<gene>
    <name evidence="3" type="ORF">PHLCEN_2v10154</name>
</gene>
<evidence type="ECO:0000256" key="1">
    <source>
        <dbReference type="SAM" id="Phobius"/>
    </source>
</evidence>
<organism evidence="3 4">
    <name type="scientific">Hermanssonia centrifuga</name>
    <dbReference type="NCBI Taxonomy" id="98765"/>
    <lineage>
        <taxon>Eukaryota</taxon>
        <taxon>Fungi</taxon>
        <taxon>Dikarya</taxon>
        <taxon>Basidiomycota</taxon>
        <taxon>Agaricomycotina</taxon>
        <taxon>Agaricomycetes</taxon>
        <taxon>Polyporales</taxon>
        <taxon>Meruliaceae</taxon>
        <taxon>Hermanssonia</taxon>
    </lineage>
</organism>
<keyword evidence="4" id="KW-1185">Reference proteome</keyword>
<evidence type="ECO:0000313" key="3">
    <source>
        <dbReference type="EMBL" id="PSR74082.1"/>
    </source>
</evidence>
<reference evidence="3 4" key="1">
    <citation type="submission" date="2018-02" db="EMBL/GenBank/DDBJ databases">
        <title>Genome sequence of the basidiomycete white-rot fungus Phlebia centrifuga.</title>
        <authorList>
            <person name="Granchi Z."/>
            <person name="Peng M."/>
            <person name="de Vries R.P."/>
            <person name="Hilden K."/>
            <person name="Makela M.R."/>
            <person name="Grigoriev I."/>
            <person name="Riley R."/>
        </authorList>
    </citation>
    <scope>NUCLEOTIDE SEQUENCE [LARGE SCALE GENOMIC DNA]</scope>
    <source>
        <strain evidence="3 4">FBCC195</strain>
    </source>
</reference>
<keyword evidence="1" id="KW-0472">Membrane</keyword>
<dbReference type="OrthoDB" id="3185525at2759"/>
<accession>A0A2R6NPP2</accession>
<proteinExistence type="predicted"/>
<feature type="domain" description="DUF6535" evidence="2">
    <location>
        <begin position="14"/>
        <end position="197"/>
    </location>
</feature>
<dbReference type="InterPro" id="IPR045338">
    <property type="entry name" value="DUF6535"/>
</dbReference>
<comment type="caution">
    <text evidence="3">The sequence shown here is derived from an EMBL/GenBank/DDBJ whole genome shotgun (WGS) entry which is preliminary data.</text>
</comment>
<feature type="transmembrane region" description="Helical" evidence="1">
    <location>
        <begin position="116"/>
        <end position="135"/>
    </location>
</feature>
<feature type="transmembrane region" description="Helical" evidence="1">
    <location>
        <begin position="202"/>
        <end position="226"/>
    </location>
</feature>
<dbReference type="EMBL" id="MLYV02001021">
    <property type="protein sequence ID" value="PSR74082.1"/>
    <property type="molecule type" value="Genomic_DNA"/>
</dbReference>
<name>A0A2R6NPP2_9APHY</name>
<feature type="transmembrane region" description="Helical" evidence="1">
    <location>
        <begin position="38"/>
        <end position="55"/>
    </location>
</feature>
<dbReference type="Pfam" id="PF20153">
    <property type="entry name" value="DUF6535"/>
    <property type="match status" value="1"/>
</dbReference>
<keyword evidence="1" id="KW-0812">Transmembrane</keyword>